<dbReference type="GO" id="GO:0055085">
    <property type="term" value="P:transmembrane transport"/>
    <property type="evidence" value="ECO:0007669"/>
    <property type="project" value="InterPro"/>
</dbReference>
<evidence type="ECO:0000256" key="7">
    <source>
        <dbReference type="RuleBase" id="RU363032"/>
    </source>
</evidence>
<dbReference type="EMBL" id="CP063169">
    <property type="protein sequence ID" value="QOR70588.1"/>
    <property type="molecule type" value="Genomic_DNA"/>
</dbReference>
<dbReference type="SUPFAM" id="SSF161098">
    <property type="entry name" value="MetI-like"/>
    <property type="match status" value="1"/>
</dbReference>
<keyword evidence="4 7" id="KW-0812">Transmembrane</keyword>
<protein>
    <submittedName>
        <fullName evidence="9">ABC transporter permease</fullName>
    </submittedName>
</protein>
<organism evidence="9 10">
    <name type="scientific">Ruania alkalisoli</name>
    <dbReference type="NCBI Taxonomy" id="2779775"/>
    <lineage>
        <taxon>Bacteria</taxon>
        <taxon>Bacillati</taxon>
        <taxon>Actinomycetota</taxon>
        <taxon>Actinomycetes</taxon>
        <taxon>Micrococcales</taxon>
        <taxon>Ruaniaceae</taxon>
        <taxon>Ruania</taxon>
    </lineage>
</organism>
<dbReference type="InterPro" id="IPR000515">
    <property type="entry name" value="MetI-like"/>
</dbReference>
<dbReference type="Gene3D" id="1.10.3720.10">
    <property type="entry name" value="MetI-like"/>
    <property type="match status" value="1"/>
</dbReference>
<evidence type="ECO:0000313" key="10">
    <source>
        <dbReference type="Proteomes" id="UP000593758"/>
    </source>
</evidence>
<sequence length="280" mass="29606">MTTTTQRKAARIDPLGLAATVVVLLLVIAAVLAPWIAPYDPLSQDIPNRLQPLGADGHLLGTDEFGRDTLSRILHGARAELLVAVGATAIAMTGGVLVGLCGGYLGRWAEALTMRGTEVVLAFPPVVLALLFVTIHGASSWTLVVIMGILFAPAFARLSYGQTLSVRSAEYVEAARTFCAPTPVILLRVILPNISGPILAQFPVTLANAILLESGLSYLGLGIPAPQPSWGSMVAAGQRFMQSDPWLLIVSSAAVVVTVLCFGLMGAALRDLLDPRRRHR</sequence>
<comment type="similarity">
    <text evidence="7">Belongs to the binding-protein-dependent transport system permease family.</text>
</comment>
<evidence type="ECO:0000256" key="1">
    <source>
        <dbReference type="ARBA" id="ARBA00004651"/>
    </source>
</evidence>
<feature type="transmembrane region" description="Helical" evidence="7">
    <location>
        <begin position="81"/>
        <end position="105"/>
    </location>
</feature>
<keyword evidence="2 7" id="KW-0813">Transport</keyword>
<evidence type="ECO:0000256" key="4">
    <source>
        <dbReference type="ARBA" id="ARBA00022692"/>
    </source>
</evidence>
<dbReference type="KEGG" id="halt:IM660_18715"/>
<dbReference type="PROSITE" id="PS50928">
    <property type="entry name" value="ABC_TM1"/>
    <property type="match status" value="1"/>
</dbReference>
<name>A0A7M1SSN9_9MICO</name>
<evidence type="ECO:0000256" key="6">
    <source>
        <dbReference type="ARBA" id="ARBA00023136"/>
    </source>
</evidence>
<dbReference type="PANTHER" id="PTHR43386:SF25">
    <property type="entry name" value="PEPTIDE ABC TRANSPORTER PERMEASE PROTEIN"/>
    <property type="match status" value="1"/>
</dbReference>
<keyword evidence="3" id="KW-1003">Cell membrane</keyword>
<gene>
    <name evidence="9" type="ORF">IM660_18715</name>
</gene>
<feature type="transmembrane region" description="Helical" evidence="7">
    <location>
        <begin position="12"/>
        <end position="37"/>
    </location>
</feature>
<feature type="transmembrane region" description="Helical" evidence="7">
    <location>
        <begin position="141"/>
        <end position="160"/>
    </location>
</feature>
<dbReference type="Proteomes" id="UP000593758">
    <property type="component" value="Chromosome"/>
</dbReference>
<evidence type="ECO:0000256" key="2">
    <source>
        <dbReference type="ARBA" id="ARBA00022448"/>
    </source>
</evidence>
<comment type="subcellular location">
    <subcellularLocation>
        <location evidence="1 7">Cell membrane</location>
        <topology evidence="1 7">Multi-pass membrane protein</topology>
    </subcellularLocation>
</comment>
<dbReference type="Pfam" id="PF00528">
    <property type="entry name" value="BPD_transp_1"/>
    <property type="match status" value="1"/>
</dbReference>
<feature type="transmembrane region" description="Helical" evidence="7">
    <location>
        <begin position="117"/>
        <end position="135"/>
    </location>
</feature>
<dbReference type="Pfam" id="PF12911">
    <property type="entry name" value="OppC_N"/>
    <property type="match status" value="1"/>
</dbReference>
<keyword evidence="5 7" id="KW-1133">Transmembrane helix</keyword>
<dbReference type="AlphaFoldDB" id="A0A7M1SSN9"/>
<dbReference type="PANTHER" id="PTHR43386">
    <property type="entry name" value="OLIGOPEPTIDE TRANSPORT SYSTEM PERMEASE PROTEIN APPC"/>
    <property type="match status" value="1"/>
</dbReference>
<evidence type="ECO:0000313" key="9">
    <source>
        <dbReference type="EMBL" id="QOR70588.1"/>
    </source>
</evidence>
<keyword evidence="6 7" id="KW-0472">Membrane</keyword>
<evidence type="ECO:0000259" key="8">
    <source>
        <dbReference type="PROSITE" id="PS50928"/>
    </source>
</evidence>
<feature type="transmembrane region" description="Helical" evidence="7">
    <location>
        <begin position="246"/>
        <end position="269"/>
    </location>
</feature>
<accession>A0A7M1SSN9</accession>
<feature type="domain" description="ABC transmembrane type-1" evidence="8">
    <location>
        <begin position="77"/>
        <end position="266"/>
    </location>
</feature>
<keyword evidence="10" id="KW-1185">Reference proteome</keyword>
<reference evidence="9" key="1">
    <citation type="submission" date="2020-10" db="EMBL/GenBank/DDBJ databases">
        <title>Haloactinobacterium sp. RN3S43, a bacterium isolated from saline soil.</title>
        <authorList>
            <person name="Sun J.-Q."/>
        </authorList>
    </citation>
    <scope>NUCLEOTIDE SEQUENCE [LARGE SCALE GENOMIC DNA]</scope>
    <source>
        <strain evidence="9">RN3S43</strain>
    </source>
</reference>
<dbReference type="InterPro" id="IPR035906">
    <property type="entry name" value="MetI-like_sf"/>
</dbReference>
<dbReference type="InterPro" id="IPR050366">
    <property type="entry name" value="BP-dependent_transpt_permease"/>
</dbReference>
<dbReference type="GO" id="GO:0005886">
    <property type="term" value="C:plasma membrane"/>
    <property type="evidence" value="ECO:0007669"/>
    <property type="project" value="UniProtKB-SubCell"/>
</dbReference>
<proteinExistence type="inferred from homology"/>
<dbReference type="InterPro" id="IPR025966">
    <property type="entry name" value="OppC_N"/>
</dbReference>
<evidence type="ECO:0000256" key="3">
    <source>
        <dbReference type="ARBA" id="ARBA00022475"/>
    </source>
</evidence>
<dbReference type="CDD" id="cd06261">
    <property type="entry name" value="TM_PBP2"/>
    <property type="match status" value="1"/>
</dbReference>
<dbReference type="RefSeq" id="WP_193497263.1">
    <property type="nucleotide sequence ID" value="NZ_CP063169.1"/>
</dbReference>
<evidence type="ECO:0000256" key="5">
    <source>
        <dbReference type="ARBA" id="ARBA00022989"/>
    </source>
</evidence>